<gene>
    <name evidence="2" type="ORF">DESPIGER_2027</name>
</gene>
<protein>
    <submittedName>
        <fullName evidence="2">Uncharacterized protein</fullName>
    </submittedName>
</protein>
<evidence type="ECO:0000313" key="3">
    <source>
        <dbReference type="Proteomes" id="UP000186323"/>
    </source>
</evidence>
<dbReference type="EMBL" id="LT630450">
    <property type="protein sequence ID" value="SFV73851.1"/>
    <property type="molecule type" value="Genomic_DNA"/>
</dbReference>
<name>A0A1K1LGN2_9BACT</name>
<evidence type="ECO:0000313" key="2">
    <source>
        <dbReference type="EMBL" id="SFV73851.1"/>
    </source>
</evidence>
<sequence>MDVNEHGGRGADADGWRYGAKSPGPRGGKAPHGLAKTTAQRIFCSLRWQSPPSPSRCAGRPFISMLRRKLWTSVFNASAPTSGRPRFS</sequence>
<dbReference type="KEGG" id="dpg:DESPIGER_2027"/>
<reference evidence="3" key="1">
    <citation type="submission" date="2016-10" db="EMBL/GenBank/DDBJ databases">
        <authorList>
            <person name="Wegmann U."/>
        </authorList>
    </citation>
    <scope>NUCLEOTIDE SEQUENCE [LARGE SCALE GENOMIC DNA]</scope>
</reference>
<feature type="region of interest" description="Disordered" evidence="1">
    <location>
        <begin position="1"/>
        <end position="33"/>
    </location>
</feature>
<evidence type="ECO:0000256" key="1">
    <source>
        <dbReference type="SAM" id="MobiDB-lite"/>
    </source>
</evidence>
<organism evidence="2 3">
    <name type="scientific">Desulfovibrio piger</name>
    <dbReference type="NCBI Taxonomy" id="901"/>
    <lineage>
        <taxon>Bacteria</taxon>
        <taxon>Pseudomonadati</taxon>
        <taxon>Thermodesulfobacteriota</taxon>
        <taxon>Desulfovibrionia</taxon>
        <taxon>Desulfovibrionales</taxon>
        <taxon>Desulfovibrionaceae</taxon>
        <taxon>Desulfovibrio</taxon>
    </lineage>
</organism>
<keyword evidence="3" id="KW-1185">Reference proteome</keyword>
<accession>A0A1K1LGN2</accession>
<feature type="compositionally biased region" description="Basic and acidic residues" evidence="1">
    <location>
        <begin position="1"/>
        <end position="15"/>
    </location>
</feature>
<dbReference type="Proteomes" id="UP000186323">
    <property type="component" value="Chromosome I"/>
</dbReference>
<proteinExistence type="predicted"/>
<dbReference type="AlphaFoldDB" id="A0A1K1LGN2"/>